<dbReference type="PROSITE" id="PS00894">
    <property type="entry name" value="HTH_DEOR_1"/>
    <property type="match status" value="1"/>
</dbReference>
<evidence type="ECO:0000259" key="5">
    <source>
        <dbReference type="PROSITE" id="PS51000"/>
    </source>
</evidence>
<dbReference type="PROSITE" id="PS51000">
    <property type="entry name" value="HTH_DEOR_2"/>
    <property type="match status" value="1"/>
</dbReference>
<dbReference type="InterPro" id="IPR026881">
    <property type="entry name" value="WYL_dom"/>
</dbReference>
<dbReference type="Pfam" id="PF13280">
    <property type="entry name" value="WYL"/>
    <property type="match status" value="1"/>
</dbReference>
<dbReference type="Pfam" id="PF08279">
    <property type="entry name" value="HTH_11"/>
    <property type="match status" value="1"/>
</dbReference>
<feature type="compositionally biased region" description="Basic and acidic residues" evidence="4">
    <location>
        <begin position="239"/>
        <end position="250"/>
    </location>
</feature>
<dbReference type="InterPro" id="IPR057727">
    <property type="entry name" value="WCX_dom"/>
</dbReference>
<dbReference type="RefSeq" id="WP_282912019.1">
    <property type="nucleotide sequence ID" value="NZ_JAGRPV010000001.1"/>
</dbReference>
<dbReference type="InterPro" id="IPR001034">
    <property type="entry name" value="DeoR_HTH"/>
</dbReference>
<keyword evidence="2" id="KW-0238">DNA-binding</keyword>
<dbReference type="InterPro" id="IPR013196">
    <property type="entry name" value="HTH_11"/>
</dbReference>
<protein>
    <submittedName>
        <fullName evidence="6">WYL domain-containing protein</fullName>
    </submittedName>
</protein>
<accession>A0ABT6TT47</accession>
<evidence type="ECO:0000256" key="2">
    <source>
        <dbReference type="ARBA" id="ARBA00023125"/>
    </source>
</evidence>
<keyword evidence="7" id="KW-1185">Reference proteome</keyword>
<dbReference type="Gene3D" id="1.10.10.10">
    <property type="entry name" value="Winged helix-like DNA-binding domain superfamily/Winged helix DNA-binding domain"/>
    <property type="match status" value="1"/>
</dbReference>
<evidence type="ECO:0000256" key="3">
    <source>
        <dbReference type="ARBA" id="ARBA00023163"/>
    </source>
</evidence>
<dbReference type="SUPFAM" id="SSF46785">
    <property type="entry name" value="Winged helix' DNA-binding domain"/>
    <property type="match status" value="1"/>
</dbReference>
<organism evidence="6 7">
    <name type="scientific">Cohnella hashimotonis</name>
    <dbReference type="NCBI Taxonomy" id="2826895"/>
    <lineage>
        <taxon>Bacteria</taxon>
        <taxon>Bacillati</taxon>
        <taxon>Bacillota</taxon>
        <taxon>Bacilli</taxon>
        <taxon>Bacillales</taxon>
        <taxon>Paenibacillaceae</taxon>
        <taxon>Cohnella</taxon>
    </lineage>
</organism>
<sequence length="390" mass="42921">MRADRLLYILQCLQTQRLVSARELAAKLEISERTVHRDMEALAQAGFPVYAERGPRGGWMLPEGYRTRLTGLTSDEIAGLAVLQSSSAVSDLNLSVPTDNAIAKLAAALAGPARDEAAYVRKHLHVDGAGWHDAREPAPYLGLVQQAVWERRKMRIRYPSGEQADGAVSVVMPWGLVAKRHTWYFAAVKDHREPEERPAAGSDAAGDDAVRADAAKRAFAATEGSEADSTGKNAANDVMNRDSDGRASPEIAEPRTYRVSRLAAVELLEERFEVPDGFDLALWWERSMAQFRRELPVYPVRLLVREEAWARFSREIYVRVKTCADAADGWKTADADFHTLDSALGILLGYGASIRVLSPRALARSVFSEAKALLALYEGPDSAPQDQGHI</sequence>
<keyword evidence="1" id="KW-0805">Transcription regulation</keyword>
<comment type="caution">
    <text evidence="6">The sequence shown here is derived from an EMBL/GenBank/DDBJ whole genome shotgun (WGS) entry which is preliminary data.</text>
</comment>
<dbReference type="Pfam" id="PF25583">
    <property type="entry name" value="WCX"/>
    <property type="match status" value="1"/>
</dbReference>
<name>A0ABT6TT47_9BACL</name>
<dbReference type="PANTHER" id="PTHR34580">
    <property type="match status" value="1"/>
</dbReference>
<proteinExistence type="predicted"/>
<dbReference type="InterPro" id="IPR051534">
    <property type="entry name" value="CBASS_pafABC_assoc_protein"/>
</dbReference>
<feature type="domain" description="HTH deoR-type" evidence="5">
    <location>
        <begin position="2"/>
        <end position="57"/>
    </location>
</feature>
<dbReference type="InterPro" id="IPR036390">
    <property type="entry name" value="WH_DNA-bd_sf"/>
</dbReference>
<evidence type="ECO:0000313" key="6">
    <source>
        <dbReference type="EMBL" id="MDI4649373.1"/>
    </source>
</evidence>
<reference evidence="6" key="1">
    <citation type="submission" date="2023-04" db="EMBL/GenBank/DDBJ databases">
        <title>Comparative genomic analysis of Cohnella hashimotonis sp. nov., isolated from the International Space Station.</title>
        <authorList>
            <person name="Venkateswaran K."/>
            <person name="Simpson A."/>
        </authorList>
    </citation>
    <scope>NUCLEOTIDE SEQUENCE</scope>
    <source>
        <strain evidence="6">F6_2S_P_1</strain>
    </source>
</reference>
<dbReference type="PANTHER" id="PTHR34580:SF1">
    <property type="entry name" value="PROTEIN PAFC"/>
    <property type="match status" value="1"/>
</dbReference>
<gene>
    <name evidence="6" type="ORF">KB449_30860</name>
</gene>
<dbReference type="InterPro" id="IPR036388">
    <property type="entry name" value="WH-like_DNA-bd_sf"/>
</dbReference>
<keyword evidence="3" id="KW-0804">Transcription</keyword>
<dbReference type="PROSITE" id="PS52050">
    <property type="entry name" value="WYL"/>
    <property type="match status" value="1"/>
</dbReference>
<dbReference type="Proteomes" id="UP001161691">
    <property type="component" value="Unassembled WGS sequence"/>
</dbReference>
<evidence type="ECO:0000256" key="4">
    <source>
        <dbReference type="SAM" id="MobiDB-lite"/>
    </source>
</evidence>
<evidence type="ECO:0000313" key="7">
    <source>
        <dbReference type="Proteomes" id="UP001161691"/>
    </source>
</evidence>
<dbReference type="InterPro" id="IPR018356">
    <property type="entry name" value="Tscrpt_reg_HTH_DeoR_CS"/>
</dbReference>
<evidence type="ECO:0000256" key="1">
    <source>
        <dbReference type="ARBA" id="ARBA00023015"/>
    </source>
</evidence>
<feature type="region of interest" description="Disordered" evidence="4">
    <location>
        <begin position="217"/>
        <end position="250"/>
    </location>
</feature>
<dbReference type="EMBL" id="JAGRPV010000001">
    <property type="protein sequence ID" value="MDI4649373.1"/>
    <property type="molecule type" value="Genomic_DNA"/>
</dbReference>